<sequence length="150" mass="17056">MVALITAMLIGIALTALVIPFAKRRPVGTPLTWGEAMVASVYTFFLFIWFYGIIPHLWLTWADNELNWRPDKLLFGPGNIVKPQEFGGWFPMTISYQTIRDIIAVLIYVVFLGAQIALWVWWQKRDKRAAAASTVPVVTSDYGRPLVRKS</sequence>
<keyword evidence="1" id="KW-0472">Membrane</keyword>
<feature type="transmembrane region" description="Helical" evidence="1">
    <location>
        <begin position="40"/>
        <end position="59"/>
    </location>
</feature>
<dbReference type="EMBL" id="CAEMXZ010000171">
    <property type="protein sequence ID" value="CAB4324569.1"/>
    <property type="molecule type" value="Genomic_DNA"/>
</dbReference>
<accession>A0A6J5YLK9</accession>
<keyword evidence="1" id="KW-1133">Transmembrane helix</keyword>
<dbReference type="AlphaFoldDB" id="A0A6J5YLK9"/>
<evidence type="ECO:0000256" key="1">
    <source>
        <dbReference type="SAM" id="Phobius"/>
    </source>
</evidence>
<organism evidence="2">
    <name type="scientific">freshwater metagenome</name>
    <dbReference type="NCBI Taxonomy" id="449393"/>
    <lineage>
        <taxon>unclassified sequences</taxon>
        <taxon>metagenomes</taxon>
        <taxon>ecological metagenomes</taxon>
    </lineage>
</organism>
<feature type="transmembrane region" description="Helical" evidence="1">
    <location>
        <begin position="102"/>
        <end position="122"/>
    </location>
</feature>
<gene>
    <name evidence="2" type="ORF">UFOPK1392_02344</name>
</gene>
<proteinExistence type="predicted"/>
<evidence type="ECO:0000313" key="2">
    <source>
        <dbReference type="EMBL" id="CAB4324569.1"/>
    </source>
</evidence>
<reference evidence="2" key="1">
    <citation type="submission" date="2020-05" db="EMBL/GenBank/DDBJ databases">
        <authorList>
            <person name="Chiriac C."/>
            <person name="Salcher M."/>
            <person name="Ghai R."/>
            <person name="Kavagutti S V."/>
        </authorList>
    </citation>
    <scope>NUCLEOTIDE SEQUENCE</scope>
</reference>
<protein>
    <submittedName>
        <fullName evidence="2">Unannotated protein</fullName>
    </submittedName>
</protein>
<name>A0A6J5YLK9_9ZZZZ</name>
<keyword evidence="1" id="KW-0812">Transmembrane</keyword>